<dbReference type="Gene3D" id="3.90.226.10">
    <property type="entry name" value="2-enoyl-CoA Hydratase, Chain A, domain 1"/>
    <property type="match status" value="1"/>
</dbReference>
<dbReference type="PROSITE" id="PS51257">
    <property type="entry name" value="PROKAR_LIPOPROTEIN"/>
    <property type="match status" value="1"/>
</dbReference>
<dbReference type="InterPro" id="IPR005151">
    <property type="entry name" value="Tail-specific_protease"/>
</dbReference>
<proteinExistence type="predicted"/>
<dbReference type="PANTHER" id="PTHR11261:SF3">
    <property type="entry name" value="RETINOL-BINDING PROTEIN 3"/>
    <property type="match status" value="1"/>
</dbReference>
<sequence length="489" mass="52486">MKNSVGGAARSWRARMGGGLGLLLVISGFGGCGGHTTNRQSESRPMTRDGHFDERLIGTWRVLGAGALLEITRDGMTQFQQGTSVCYPDELASTSDPADLASMSFVDNGDGETVDLFELVATPSSATLARIASIPPSCRAKPATDGTATLGALCDLMAQDYAFFAERKIDWATRCNQLAPRAAAARDDDALQLVLIALLQGLNDAHVKLSRGHGEERRQVFSAADSPTRRLLAQAFGGQTEINDLREFQQAWRDEVQKQAIQRLTNTGGPLLNGALRWGRLPGNVGYVSITSMHGFSDDPSPAAETRMAREAMDRVIADLADTRALILDVSLNGGGLDAVSAEITGSFADQRRLAFIKKQHRPQGRPAQSWFIEPKGATQYRKPVYVLTSDLSASAAETFTLMMRQLPQVVHAGQATAGSISDVLDKPLPGNFSISFSNEIDLDPSGQLFEVTGIPPQLSLPMFRPGAPETLLTGHRAAIDALIAIATR</sequence>
<dbReference type="Gene3D" id="3.30.750.44">
    <property type="match status" value="1"/>
</dbReference>
<gene>
    <name evidence="2" type="ORF">LXT13_26025</name>
</gene>
<dbReference type="PANTHER" id="PTHR11261">
    <property type="entry name" value="INTERPHOTORECEPTOR RETINOID-BINDING PROTEIN"/>
    <property type="match status" value="1"/>
</dbReference>
<reference evidence="2 3" key="1">
    <citation type="submission" date="2021-12" db="EMBL/GenBank/DDBJ databases">
        <title>Genome seq of P8.</title>
        <authorList>
            <person name="Seo T."/>
        </authorList>
    </citation>
    <scope>NUCLEOTIDE SEQUENCE [LARGE SCALE GENOMIC DNA]</scope>
    <source>
        <strain evidence="2 3">P8</strain>
    </source>
</reference>
<dbReference type="InterPro" id="IPR029045">
    <property type="entry name" value="ClpP/crotonase-like_dom_sf"/>
</dbReference>
<accession>A0ABS8XZ08</accession>
<organism evidence="2 3">
    <name type="scientific">Pelomonas cellulosilytica</name>
    <dbReference type="NCBI Taxonomy" id="2906762"/>
    <lineage>
        <taxon>Bacteria</taxon>
        <taxon>Pseudomonadati</taxon>
        <taxon>Pseudomonadota</taxon>
        <taxon>Betaproteobacteria</taxon>
        <taxon>Burkholderiales</taxon>
        <taxon>Sphaerotilaceae</taxon>
        <taxon>Roseateles</taxon>
    </lineage>
</organism>
<evidence type="ECO:0000313" key="3">
    <source>
        <dbReference type="Proteomes" id="UP001200741"/>
    </source>
</evidence>
<keyword evidence="3" id="KW-1185">Reference proteome</keyword>
<evidence type="ECO:0000259" key="1">
    <source>
        <dbReference type="SMART" id="SM00245"/>
    </source>
</evidence>
<protein>
    <submittedName>
        <fullName evidence="2">S41 family peptidase</fullName>
    </submittedName>
</protein>
<evidence type="ECO:0000313" key="2">
    <source>
        <dbReference type="EMBL" id="MCE4557854.1"/>
    </source>
</evidence>
<dbReference type="Proteomes" id="UP001200741">
    <property type="component" value="Unassembled WGS sequence"/>
</dbReference>
<comment type="caution">
    <text evidence="2">The sequence shown here is derived from an EMBL/GenBank/DDBJ whole genome shotgun (WGS) entry which is preliminary data.</text>
</comment>
<dbReference type="CDD" id="cd07563">
    <property type="entry name" value="Peptidase_S41_IRBP"/>
    <property type="match status" value="1"/>
</dbReference>
<dbReference type="SUPFAM" id="SSF52096">
    <property type="entry name" value="ClpP/crotonase"/>
    <property type="match status" value="1"/>
</dbReference>
<dbReference type="RefSeq" id="WP_233375237.1">
    <property type="nucleotide sequence ID" value="NZ_JAJTWU010000013.1"/>
</dbReference>
<feature type="domain" description="Tail specific protease" evidence="1">
    <location>
        <begin position="254"/>
        <end position="462"/>
    </location>
</feature>
<dbReference type="EMBL" id="JAJTWU010000013">
    <property type="protein sequence ID" value="MCE4557854.1"/>
    <property type="molecule type" value="Genomic_DNA"/>
</dbReference>
<name>A0ABS8XZ08_9BURK</name>
<dbReference type="Pfam" id="PF03572">
    <property type="entry name" value="Peptidase_S41"/>
    <property type="match status" value="1"/>
</dbReference>
<dbReference type="SMART" id="SM00245">
    <property type="entry name" value="TSPc"/>
    <property type="match status" value="1"/>
</dbReference>